<protein>
    <submittedName>
        <fullName evidence="2">Coenzyme F420 hydrogenase/dehydrogenase beta subunit domain protein</fullName>
    </submittedName>
</protein>
<reference evidence="2 3" key="1">
    <citation type="journal article" date="2011" name="Stand. Genomic Sci.">
        <title>Complete genome sequence of the thermophilic sulfur-reducer Desulfurobacterium thermolithotrophum type strain (BSA(T)) from a deep-sea hydrothermal vent.</title>
        <authorList>
            <person name="Goker M."/>
            <person name="Daligault H."/>
            <person name="Mwirichia R."/>
            <person name="Lapidus A."/>
            <person name="Lucas S."/>
            <person name="Deshpande S."/>
            <person name="Pagani I."/>
            <person name="Tapia R."/>
            <person name="Cheng J.F."/>
            <person name="Goodwin L."/>
            <person name="Pitluck S."/>
            <person name="Liolios K."/>
            <person name="Ivanova N."/>
            <person name="Mavromatis K."/>
            <person name="Mikhailova N."/>
            <person name="Pati A."/>
            <person name="Chen A."/>
            <person name="Palaniappan K."/>
            <person name="Han C."/>
            <person name="Land M."/>
            <person name="Hauser L."/>
            <person name="Pan C."/>
            <person name="Brambilla E.M."/>
            <person name="Rohde M."/>
            <person name="Spring S."/>
            <person name="Sikorski J."/>
            <person name="Wirth R."/>
            <person name="Detter J.C."/>
            <person name="Woyke T."/>
            <person name="Bristow J."/>
            <person name="Eisen J.A."/>
            <person name="Markowitz V."/>
            <person name="Hugenholtz P."/>
            <person name="Kyrpides N.C."/>
            <person name="Klenk H.P."/>
        </authorList>
    </citation>
    <scope>NUCLEOTIDE SEQUENCE [LARGE SCALE GENOMIC DNA]</scope>
    <source>
        <strain evidence="3">DSM 11699 / BSA</strain>
    </source>
</reference>
<sequence length="300" mass="34866">MIRLDKQFLFGKFKGIFEIYCKEENPLHFVLKKMLEKELIDGIIGTTQDETGIRPKLFVNSDNLELSYISFNGGQISLLKKAIQKYQLKKIAVVAPSCILDGLNKTQYYGIGCNWVKTAIALKIGILCLGVATEESLKYEVLDIAQKKSKVRRSYVAEEGFILETVEGTKIKVDMETHHHYVNSACKYCLNLSARGSDITYVPLEDKRRAIFIIRSERGWRTLSIVQKAFSQKLQFKFLNYNDVKYLENLLRKKVILNIDNILERVDMGLPVPKWNNNRFRRFYRIWNSISEINIEEEVF</sequence>
<dbReference type="eggNOG" id="COG1035">
    <property type="taxonomic scope" value="Bacteria"/>
</dbReference>
<dbReference type="KEGG" id="dte:Dester_0451"/>
<dbReference type="OrthoDB" id="11063at2"/>
<dbReference type="EMBL" id="CP002543">
    <property type="protein sequence ID" value="ADY73105.1"/>
    <property type="molecule type" value="Genomic_DNA"/>
</dbReference>
<evidence type="ECO:0000313" key="3">
    <source>
        <dbReference type="Proteomes" id="UP000007102"/>
    </source>
</evidence>
<feature type="domain" description="Coenzyme F420 hydrogenase/dehydrogenase beta subunit C-terminal" evidence="1">
    <location>
        <begin position="89"/>
        <end position="224"/>
    </location>
</feature>
<gene>
    <name evidence="2" type="ordered locus">Dester_0451</name>
</gene>
<dbReference type="Proteomes" id="UP000007102">
    <property type="component" value="Chromosome"/>
</dbReference>
<dbReference type="PANTHER" id="PTHR31332:SF0">
    <property type="entry name" value="7-HYDROXYMETHYL CHLOROPHYLL A REDUCTASE, CHLOROPLASTIC"/>
    <property type="match status" value="1"/>
</dbReference>
<accession>F0S2N3</accession>
<dbReference type="AlphaFoldDB" id="F0S2N3"/>
<dbReference type="GO" id="GO:0052592">
    <property type="term" value="F:oxidoreductase activity, acting on CH or CH2 groups, with an iron-sulfur protein as acceptor"/>
    <property type="evidence" value="ECO:0007669"/>
    <property type="project" value="TreeGrafter"/>
</dbReference>
<keyword evidence="3" id="KW-1185">Reference proteome</keyword>
<dbReference type="InParanoid" id="F0S2N3"/>
<name>F0S2N3_DESTD</name>
<reference evidence="3" key="2">
    <citation type="submission" date="2011-02" db="EMBL/GenBank/DDBJ databases">
        <title>The complete genome of Desulfurobacterium thermolithotrophum DSM 11699.</title>
        <authorList>
            <consortium name="US DOE Joint Genome Institute (JGI-PGF)"/>
            <person name="Lucas S."/>
            <person name="Copeland A."/>
            <person name="Lapidus A."/>
            <person name="Bruce D."/>
            <person name="Goodwin L."/>
            <person name="Pitluck S."/>
            <person name="Kyrpides N."/>
            <person name="Mavromatis K."/>
            <person name="Pagani I."/>
            <person name="Ivanova N."/>
            <person name="Mikhailova N."/>
            <person name="Daligault H."/>
            <person name="Detter J.C."/>
            <person name="Tapia R."/>
            <person name="Han C."/>
            <person name="Land M."/>
            <person name="Hauser L."/>
            <person name="Markowitz V."/>
            <person name="Cheng J.-F."/>
            <person name="Hugenholtz P."/>
            <person name="Woyke T."/>
            <person name="Wu D."/>
            <person name="Spring S."/>
            <person name="Brambilla E."/>
            <person name="Klenk H.-P."/>
            <person name="Eisen J.A."/>
        </authorList>
    </citation>
    <scope>NUCLEOTIDE SEQUENCE [LARGE SCALE GENOMIC DNA]</scope>
    <source>
        <strain evidence="3">DSM 11699 / BSA</strain>
    </source>
</reference>
<dbReference type="STRING" id="868864.Dester_0451"/>
<dbReference type="RefSeq" id="WP_013638063.1">
    <property type="nucleotide sequence ID" value="NC_015185.1"/>
</dbReference>
<dbReference type="PANTHER" id="PTHR31332">
    <property type="entry name" value="7-HYDROXYMETHYL CHLOROPHYLL A REDUCTASE, CHLOROPLASTIC"/>
    <property type="match status" value="1"/>
</dbReference>
<organism evidence="2 3">
    <name type="scientific">Desulfurobacterium thermolithotrophum (strain DSM 11699 / BSA)</name>
    <dbReference type="NCBI Taxonomy" id="868864"/>
    <lineage>
        <taxon>Bacteria</taxon>
        <taxon>Pseudomonadati</taxon>
        <taxon>Aquificota</taxon>
        <taxon>Aquificia</taxon>
        <taxon>Desulfurobacteriales</taxon>
        <taxon>Desulfurobacteriaceae</taxon>
        <taxon>Desulfurobacterium</taxon>
    </lineage>
</organism>
<dbReference type="HOGENOM" id="CLU_946397_0_0_0"/>
<dbReference type="InterPro" id="IPR007525">
    <property type="entry name" value="FrhB_FdhB_C"/>
</dbReference>
<dbReference type="Pfam" id="PF04432">
    <property type="entry name" value="FrhB_FdhB_C"/>
    <property type="match status" value="1"/>
</dbReference>
<proteinExistence type="predicted"/>
<evidence type="ECO:0000259" key="1">
    <source>
        <dbReference type="Pfam" id="PF04432"/>
    </source>
</evidence>
<dbReference type="InterPro" id="IPR045220">
    <property type="entry name" value="FRHB/FDHB/HCAR-like"/>
</dbReference>
<evidence type="ECO:0000313" key="2">
    <source>
        <dbReference type="EMBL" id="ADY73105.1"/>
    </source>
</evidence>